<feature type="chain" id="PRO_5042019252" evidence="1">
    <location>
        <begin position="26"/>
        <end position="93"/>
    </location>
</feature>
<name>A0AAD9PX15_ACRCE</name>
<proteinExistence type="predicted"/>
<accession>A0AAD9PX15</accession>
<reference evidence="2" key="1">
    <citation type="journal article" date="2023" name="G3 (Bethesda)">
        <title>Whole genome assembly and annotation of the endangered Caribbean coral Acropora cervicornis.</title>
        <authorList>
            <person name="Selwyn J.D."/>
            <person name="Vollmer S.V."/>
        </authorList>
    </citation>
    <scope>NUCLEOTIDE SEQUENCE</scope>
    <source>
        <strain evidence="2">K2</strain>
    </source>
</reference>
<evidence type="ECO:0000313" key="3">
    <source>
        <dbReference type="Proteomes" id="UP001249851"/>
    </source>
</evidence>
<evidence type="ECO:0000256" key="1">
    <source>
        <dbReference type="SAM" id="SignalP"/>
    </source>
</evidence>
<keyword evidence="1" id="KW-0732">Signal</keyword>
<dbReference type="Proteomes" id="UP001249851">
    <property type="component" value="Unassembled WGS sequence"/>
</dbReference>
<organism evidence="2 3">
    <name type="scientific">Acropora cervicornis</name>
    <name type="common">Staghorn coral</name>
    <dbReference type="NCBI Taxonomy" id="6130"/>
    <lineage>
        <taxon>Eukaryota</taxon>
        <taxon>Metazoa</taxon>
        <taxon>Cnidaria</taxon>
        <taxon>Anthozoa</taxon>
        <taxon>Hexacorallia</taxon>
        <taxon>Scleractinia</taxon>
        <taxon>Astrocoeniina</taxon>
        <taxon>Acroporidae</taxon>
        <taxon>Acropora</taxon>
    </lineage>
</organism>
<reference evidence="2" key="2">
    <citation type="journal article" date="2023" name="Science">
        <title>Genomic signatures of disease resistance in endangered staghorn corals.</title>
        <authorList>
            <person name="Vollmer S.V."/>
            <person name="Selwyn J.D."/>
            <person name="Despard B.A."/>
            <person name="Roesel C.L."/>
        </authorList>
    </citation>
    <scope>NUCLEOTIDE SEQUENCE</scope>
    <source>
        <strain evidence="2">K2</strain>
    </source>
</reference>
<comment type="caution">
    <text evidence="2">The sequence shown here is derived from an EMBL/GenBank/DDBJ whole genome shotgun (WGS) entry which is preliminary data.</text>
</comment>
<feature type="signal peptide" evidence="1">
    <location>
        <begin position="1"/>
        <end position="25"/>
    </location>
</feature>
<gene>
    <name evidence="2" type="ORF">P5673_028711</name>
</gene>
<dbReference type="EMBL" id="JARQWQ010000108">
    <property type="protein sequence ID" value="KAK2550650.1"/>
    <property type="molecule type" value="Genomic_DNA"/>
</dbReference>
<sequence length="93" mass="10779">MLQLSPVDNSLICFLYVLICPCALLQTDLSSSLETYDRIMQILPLPLIFNDGLRLRITYFNYRETRDQAFVKDIADQSRLIRNGSNSAQKNRH</sequence>
<evidence type="ECO:0000313" key="2">
    <source>
        <dbReference type="EMBL" id="KAK2550650.1"/>
    </source>
</evidence>
<dbReference type="AlphaFoldDB" id="A0AAD9PX15"/>
<protein>
    <submittedName>
        <fullName evidence="2">Uncharacterized protein</fullName>
    </submittedName>
</protein>
<keyword evidence="3" id="KW-1185">Reference proteome</keyword>